<dbReference type="EMBL" id="JBHRYJ010000001">
    <property type="protein sequence ID" value="MFC3675463.1"/>
    <property type="molecule type" value="Genomic_DNA"/>
</dbReference>
<dbReference type="Proteomes" id="UP001595711">
    <property type="component" value="Unassembled WGS sequence"/>
</dbReference>
<feature type="compositionally biased region" description="Low complexity" evidence="1">
    <location>
        <begin position="125"/>
        <end position="163"/>
    </location>
</feature>
<evidence type="ECO:0000313" key="2">
    <source>
        <dbReference type="EMBL" id="MFC3675463.1"/>
    </source>
</evidence>
<name>A0ABV7VGW2_9PROT</name>
<protein>
    <submittedName>
        <fullName evidence="2">DUF2589 domain-containing protein</fullName>
    </submittedName>
</protein>
<gene>
    <name evidence="2" type="ORF">ACFOOQ_07910</name>
</gene>
<sequence>MQRADPEEASGLAVAWERIVANLSLHHLIESIAGAVAAAQDKIQRFQISAVRQYFDDDNRPVSVDVRLPSLAHDAEEGDERLVRVPLLSLVGARLLAVKDLEISFDIGLGPMEDGPPAPPPSSPPAAADAAAAGLSASGQAAAAPPAAGQAAAGQAATDPSAGNDQGTATQWPAETHKPLSVDFGASRNRDGGPMARITLRVESQPSSEGMARLIHHLDKSI</sequence>
<comment type="caution">
    <text evidence="2">The sequence shown here is derived from an EMBL/GenBank/DDBJ whole genome shotgun (WGS) entry which is preliminary data.</text>
</comment>
<evidence type="ECO:0000313" key="3">
    <source>
        <dbReference type="Proteomes" id="UP001595711"/>
    </source>
</evidence>
<dbReference type="Pfam" id="PF11655">
    <property type="entry name" value="DUF2589"/>
    <property type="match status" value="1"/>
</dbReference>
<organism evidence="2 3">
    <name type="scientific">Ferrovibrio xuzhouensis</name>
    <dbReference type="NCBI Taxonomy" id="1576914"/>
    <lineage>
        <taxon>Bacteria</taxon>
        <taxon>Pseudomonadati</taxon>
        <taxon>Pseudomonadota</taxon>
        <taxon>Alphaproteobacteria</taxon>
        <taxon>Rhodospirillales</taxon>
        <taxon>Rhodospirillaceae</taxon>
        <taxon>Ferrovibrio</taxon>
    </lineage>
</organism>
<accession>A0ABV7VGW2</accession>
<proteinExistence type="predicted"/>
<dbReference type="RefSeq" id="WP_379724088.1">
    <property type="nucleotide sequence ID" value="NZ_JBHRYJ010000001.1"/>
</dbReference>
<dbReference type="InterPro" id="IPR024510">
    <property type="entry name" value="DUF2589"/>
</dbReference>
<reference evidence="3" key="1">
    <citation type="journal article" date="2019" name="Int. J. Syst. Evol. Microbiol.">
        <title>The Global Catalogue of Microorganisms (GCM) 10K type strain sequencing project: providing services to taxonomists for standard genome sequencing and annotation.</title>
        <authorList>
            <consortium name="The Broad Institute Genomics Platform"/>
            <consortium name="The Broad Institute Genome Sequencing Center for Infectious Disease"/>
            <person name="Wu L."/>
            <person name="Ma J."/>
        </authorList>
    </citation>
    <scope>NUCLEOTIDE SEQUENCE [LARGE SCALE GENOMIC DNA]</scope>
    <source>
        <strain evidence="3">KCTC 42182</strain>
    </source>
</reference>
<feature type="region of interest" description="Disordered" evidence="1">
    <location>
        <begin position="112"/>
        <end position="193"/>
    </location>
</feature>
<evidence type="ECO:0000256" key="1">
    <source>
        <dbReference type="SAM" id="MobiDB-lite"/>
    </source>
</evidence>
<keyword evidence="3" id="KW-1185">Reference proteome</keyword>
<feature type="compositionally biased region" description="Pro residues" evidence="1">
    <location>
        <begin position="114"/>
        <end position="124"/>
    </location>
</feature>
<feature type="compositionally biased region" description="Polar residues" evidence="1">
    <location>
        <begin position="164"/>
        <end position="173"/>
    </location>
</feature>